<keyword evidence="1" id="KW-1133">Transmembrane helix</keyword>
<accession>U4KKQ4</accession>
<organism evidence="2 3">
    <name type="scientific">Alteracholeplasma palmae (strain ATCC 49389 / J233)</name>
    <name type="common">Acholeplasma palmae</name>
    <dbReference type="NCBI Taxonomy" id="1318466"/>
    <lineage>
        <taxon>Bacteria</taxon>
        <taxon>Bacillati</taxon>
        <taxon>Mycoplasmatota</taxon>
        <taxon>Mollicutes</taxon>
        <taxon>Acholeplasmatales</taxon>
        <taxon>Acholeplasmataceae</taxon>
        <taxon>Acholeplasma</taxon>
    </lineage>
</organism>
<dbReference type="KEGG" id="apal:BN85406410"/>
<keyword evidence="3" id="KW-1185">Reference proteome</keyword>
<reference evidence="2 3" key="1">
    <citation type="journal article" date="2013" name="J. Mol. Microbiol. Biotechnol.">
        <title>Analysis of the Complete Genomes of Acholeplasma brassicae , A. palmae and A. laidlawii and Their Comparison to the Obligate Parasites from ' Candidatus Phytoplasma'.</title>
        <authorList>
            <person name="Kube M."/>
            <person name="Siewert C."/>
            <person name="Migdoll A.M."/>
            <person name="Duduk B."/>
            <person name="Holz S."/>
            <person name="Rabus R."/>
            <person name="Seemuller E."/>
            <person name="Mitrovic J."/>
            <person name="Muller I."/>
            <person name="Buttner C."/>
            <person name="Reinhardt R."/>
        </authorList>
    </citation>
    <scope>NUCLEOTIDE SEQUENCE [LARGE SCALE GENOMIC DNA]</scope>
    <source>
        <strain evidence="2 3">J233</strain>
    </source>
</reference>
<gene>
    <name evidence="2" type="ORF">BN85406410</name>
</gene>
<feature type="transmembrane region" description="Helical" evidence="1">
    <location>
        <begin position="41"/>
        <end position="62"/>
    </location>
</feature>
<dbReference type="STRING" id="1318466.BN85406410"/>
<keyword evidence="1" id="KW-0472">Membrane</keyword>
<dbReference type="HOGENOM" id="CLU_1567281_0_0_14"/>
<evidence type="ECO:0000313" key="3">
    <source>
        <dbReference type="Proteomes" id="UP000032740"/>
    </source>
</evidence>
<dbReference type="AlphaFoldDB" id="U4KKQ4"/>
<name>U4KKQ4_ALTPJ</name>
<dbReference type="Proteomes" id="UP000032740">
    <property type="component" value="Chromosome"/>
</dbReference>
<feature type="transmembrane region" description="Helical" evidence="1">
    <location>
        <begin position="68"/>
        <end position="90"/>
    </location>
</feature>
<evidence type="ECO:0000256" key="1">
    <source>
        <dbReference type="SAM" id="Phobius"/>
    </source>
</evidence>
<dbReference type="EMBL" id="FO681347">
    <property type="protein sequence ID" value="CCV64218.1"/>
    <property type="molecule type" value="Genomic_DNA"/>
</dbReference>
<proteinExistence type="predicted"/>
<sequence>MKSLDNKLKKISFKEIINRGINYIKKLPKNIIRDRKKIGSLLLFLSGFLIAITLESHIKAIITLSPTYSVTGFILFCITLIGVITMFNAFSLKKRNTVFMFVMTLIVFMLLSYSVFKYSSLIIENTKEFQDIVFDSAKKKSIAILIIGVALNLLSVILFSTCLEKKVKEE</sequence>
<protein>
    <submittedName>
        <fullName evidence="2">Uncharacterized protein</fullName>
    </submittedName>
</protein>
<keyword evidence="1" id="KW-0812">Transmembrane</keyword>
<feature type="transmembrane region" description="Helical" evidence="1">
    <location>
        <begin position="97"/>
        <end position="116"/>
    </location>
</feature>
<dbReference type="RefSeq" id="WP_026658222.1">
    <property type="nucleotide sequence ID" value="NC_022538.1"/>
</dbReference>
<evidence type="ECO:0000313" key="2">
    <source>
        <dbReference type="EMBL" id="CCV64218.1"/>
    </source>
</evidence>
<feature type="transmembrane region" description="Helical" evidence="1">
    <location>
        <begin position="142"/>
        <end position="163"/>
    </location>
</feature>